<organism evidence="7">
    <name type="scientific">Pedococcus sp. KACC 23699</name>
    <dbReference type="NCBI Taxonomy" id="3149228"/>
    <lineage>
        <taxon>Bacteria</taxon>
        <taxon>Bacillati</taxon>
        <taxon>Actinomycetota</taxon>
        <taxon>Actinomycetes</taxon>
        <taxon>Micrococcales</taxon>
        <taxon>Intrasporangiaceae</taxon>
        <taxon>Pedococcus</taxon>
    </lineage>
</organism>
<dbReference type="InterPro" id="IPR036366">
    <property type="entry name" value="PGBDSf"/>
</dbReference>
<dbReference type="SUPFAM" id="SSF55846">
    <property type="entry name" value="N-acetylmuramoyl-L-alanine amidase-like"/>
    <property type="match status" value="1"/>
</dbReference>
<dbReference type="Pfam" id="PF01510">
    <property type="entry name" value="Amidase_2"/>
    <property type="match status" value="1"/>
</dbReference>
<dbReference type="InterPro" id="IPR036505">
    <property type="entry name" value="Amidase/PGRP_sf"/>
</dbReference>
<dbReference type="InterPro" id="IPR013517">
    <property type="entry name" value="FG-GAP"/>
</dbReference>
<proteinExistence type="inferred from homology"/>
<feature type="compositionally biased region" description="Polar residues" evidence="3">
    <location>
        <begin position="87"/>
        <end position="111"/>
    </location>
</feature>
<protein>
    <submittedName>
        <fullName evidence="7">Peptidoglycan-binding protein</fullName>
    </submittedName>
</protein>
<dbReference type="SUPFAM" id="SSF47090">
    <property type="entry name" value="PGBD-like"/>
    <property type="match status" value="2"/>
</dbReference>
<dbReference type="CDD" id="cd06583">
    <property type="entry name" value="PGRP"/>
    <property type="match status" value="1"/>
</dbReference>
<evidence type="ECO:0000256" key="2">
    <source>
        <dbReference type="ARBA" id="ARBA00022729"/>
    </source>
</evidence>
<reference evidence="7" key="1">
    <citation type="submission" date="2024-05" db="EMBL/GenBank/DDBJ databases">
        <authorList>
            <person name="Kim S."/>
            <person name="Heo J."/>
            <person name="Choi H."/>
            <person name="Choi Y."/>
            <person name="Kwon S.-W."/>
            <person name="Kim Y."/>
        </authorList>
    </citation>
    <scope>NUCLEOTIDE SEQUENCE</scope>
    <source>
        <strain evidence="7">KACC 23699</strain>
    </source>
</reference>
<dbReference type="EMBL" id="CP157483">
    <property type="protein sequence ID" value="XBO42866.1"/>
    <property type="molecule type" value="Genomic_DNA"/>
</dbReference>
<evidence type="ECO:0000256" key="3">
    <source>
        <dbReference type="SAM" id="MobiDB-lite"/>
    </source>
</evidence>
<feature type="region of interest" description="Disordered" evidence="3">
    <location>
        <begin position="154"/>
        <end position="187"/>
    </location>
</feature>
<dbReference type="InterPro" id="IPR028994">
    <property type="entry name" value="Integrin_alpha_N"/>
</dbReference>
<evidence type="ECO:0000256" key="4">
    <source>
        <dbReference type="SAM" id="SignalP"/>
    </source>
</evidence>
<evidence type="ECO:0000256" key="1">
    <source>
        <dbReference type="ARBA" id="ARBA00007553"/>
    </source>
</evidence>
<dbReference type="InterPro" id="IPR002477">
    <property type="entry name" value="Peptidoglycan-bd-like"/>
</dbReference>
<evidence type="ECO:0000313" key="7">
    <source>
        <dbReference type="EMBL" id="XBO42866.1"/>
    </source>
</evidence>
<dbReference type="InterPro" id="IPR036365">
    <property type="entry name" value="PGBD-like_sf"/>
</dbReference>
<dbReference type="Gene3D" id="3.40.80.10">
    <property type="entry name" value="Peptidoglycan recognition protein-like"/>
    <property type="match status" value="1"/>
</dbReference>
<keyword evidence="2 4" id="KW-0732">Signal</keyword>
<dbReference type="InterPro" id="IPR006619">
    <property type="entry name" value="PGRP_domain_met/bac"/>
</dbReference>
<dbReference type="GO" id="GO:0009253">
    <property type="term" value="P:peptidoglycan catabolic process"/>
    <property type="evidence" value="ECO:0007669"/>
    <property type="project" value="InterPro"/>
</dbReference>
<evidence type="ECO:0000259" key="6">
    <source>
        <dbReference type="SMART" id="SM00701"/>
    </source>
</evidence>
<dbReference type="SMART" id="SM00701">
    <property type="entry name" value="PGRP"/>
    <property type="match status" value="1"/>
</dbReference>
<feature type="signal peptide" evidence="4">
    <location>
        <begin position="1"/>
        <end position="27"/>
    </location>
</feature>
<dbReference type="GO" id="GO:0008270">
    <property type="term" value="F:zinc ion binding"/>
    <property type="evidence" value="ECO:0007669"/>
    <property type="project" value="InterPro"/>
</dbReference>
<feature type="region of interest" description="Disordered" evidence="3">
    <location>
        <begin position="199"/>
        <end position="218"/>
    </location>
</feature>
<name>A0AAU7JRE2_9MICO</name>
<dbReference type="RefSeq" id="WP_406830290.1">
    <property type="nucleotide sequence ID" value="NZ_CP157483.1"/>
</dbReference>
<feature type="region of interest" description="Disordered" evidence="3">
    <location>
        <begin position="81"/>
        <end position="111"/>
    </location>
</feature>
<dbReference type="PANTHER" id="PTHR11022:SF41">
    <property type="entry name" value="PEPTIDOGLYCAN-RECOGNITION PROTEIN LC-RELATED"/>
    <property type="match status" value="1"/>
</dbReference>
<dbReference type="Gene3D" id="1.10.101.10">
    <property type="entry name" value="PGBD-like superfamily/PGBD"/>
    <property type="match status" value="2"/>
</dbReference>
<feature type="chain" id="PRO_5043403210" evidence="4">
    <location>
        <begin position="28"/>
        <end position="880"/>
    </location>
</feature>
<sequence>MRLISAALAVALTPVFVALPTVSFASADTPRPVAPKVVSTPIGGIDPVAASLEAKAGRSLATAAAPAKALVRVPAALSATDKGSAGATVTSDAARSVAPSRQSARVTSVLTREQPRPRFTVAGISWASTTSLSADDVTVQVRVKEAKGWTAWELLPVPDDGPEAGTPESVGARLGTTPIVTDGGTGIQVRVDTPQGRTLPDLQVTTIDPGTSPADKDLTARTPAASASAAAAQPTIITRAQWGADESLRGSKTLSSTIKAITIHHTAGTNDYTPETAAAQVRGIYAYDTQGLGWADIAYNFLVDKWGRVYEGRAGSITEPVRGAHSMGFNTDTMGIAAIGNYETAAAPAVMVDALARVAGWKLSQYGVSPTATTQLTSQGGTGAKFAAGTTVTLPTVHAHQNTSYTLCPGKYLYPQMSTIRSKAATYALSAAPIVAPPPAPVIGSKLYATYGSLTLAAGSTGYAVRDLQLELNRRGYSVGTADGDFGAMTTAGVSAFQKAAQLTVTGKVAANDWKALSGLAYTKVAPAPVTTAGLYAAYGSLTLAAGATGWPVRDLQLELSRRGYSVGTADGDFGAQTTTAVSSFQKAAQVAVTGKVAANDWKALSGLAYTKVKPPLVLTTAPRGGFNSDGRGDVLGRTQSGDLLLYPVIGAAVGAPAKAGTGWGAFAQVLSPGDFDGDRFSDVLALTRTGAVWLYRGNGRGGFKPGNVLVGTGFSTTTLLLAPGDWTGDGKPDLLARKANGELWLLTGNGAGGFVGTARKIGTGWQNFVDIATPGDLTGDGRPDLLARGANGLLYLYAGTGAGTTGTGLTSGRVVGTGWGSFASIFSTGDLTGDGRADLLARTKTNITYVYAGDGSGRVTSPRKLTTSWAPTTQLFGVR</sequence>
<dbReference type="InterPro" id="IPR002502">
    <property type="entry name" value="Amidase_domain"/>
</dbReference>
<comment type="similarity">
    <text evidence="1">Belongs to the N-acetylmuramoyl-L-alanine amidase 2 family.</text>
</comment>
<dbReference type="SUPFAM" id="SSF69318">
    <property type="entry name" value="Integrin alpha N-terminal domain"/>
    <property type="match status" value="1"/>
</dbReference>
<feature type="domain" description="Peptidoglycan recognition protein family" evidence="6">
    <location>
        <begin position="234"/>
        <end position="381"/>
    </location>
</feature>
<dbReference type="AlphaFoldDB" id="A0AAU7JRE2"/>
<dbReference type="InterPro" id="IPR015510">
    <property type="entry name" value="PGRP"/>
</dbReference>
<dbReference type="Pfam" id="PF13517">
    <property type="entry name" value="FG-GAP_3"/>
    <property type="match status" value="2"/>
</dbReference>
<dbReference type="GO" id="GO:0008745">
    <property type="term" value="F:N-acetylmuramoyl-L-alanine amidase activity"/>
    <property type="evidence" value="ECO:0007669"/>
    <property type="project" value="InterPro"/>
</dbReference>
<dbReference type="PANTHER" id="PTHR11022">
    <property type="entry name" value="PEPTIDOGLYCAN RECOGNITION PROTEIN"/>
    <property type="match status" value="1"/>
</dbReference>
<feature type="domain" description="N-acetylmuramoyl-L-alanine amidase" evidence="5">
    <location>
        <begin position="246"/>
        <end position="410"/>
    </location>
</feature>
<dbReference type="SMART" id="SM00644">
    <property type="entry name" value="Ami_2"/>
    <property type="match status" value="1"/>
</dbReference>
<accession>A0AAU7JRE2</accession>
<gene>
    <name evidence="7" type="ORF">ABEG17_15010</name>
</gene>
<evidence type="ECO:0000259" key="5">
    <source>
        <dbReference type="SMART" id="SM00644"/>
    </source>
</evidence>
<dbReference type="Gene3D" id="2.115.10.10">
    <property type="entry name" value="Tachylectin 2"/>
    <property type="match status" value="1"/>
</dbReference>
<dbReference type="Pfam" id="PF01471">
    <property type="entry name" value="PG_binding_1"/>
    <property type="match status" value="2"/>
</dbReference>